<dbReference type="InterPro" id="IPR015422">
    <property type="entry name" value="PyrdxlP-dep_Trfase_small"/>
</dbReference>
<evidence type="ECO:0000256" key="1">
    <source>
        <dbReference type="ARBA" id="ARBA00001933"/>
    </source>
</evidence>
<comment type="similarity">
    <text evidence="3">Belongs to the class-III pyridoxal-phosphate-dependent aminotransferase family.</text>
</comment>
<dbReference type="KEGG" id="mtar:DF168_01674"/>
<comment type="cofactor">
    <cofactor evidence="1">
        <name>pyridoxal 5'-phosphate</name>
        <dbReference type="ChEBI" id="CHEBI:597326"/>
    </cofactor>
</comment>
<dbReference type="InterPro" id="IPR005814">
    <property type="entry name" value="Aminotrans_3"/>
</dbReference>
<keyword evidence="4" id="KW-0808">Transferase</keyword>
<accession>A0A2Z4AMQ5</accession>
<evidence type="ECO:0000256" key="3">
    <source>
        <dbReference type="RuleBase" id="RU003560"/>
    </source>
</evidence>
<dbReference type="SUPFAM" id="SSF53383">
    <property type="entry name" value="PLP-dependent transferases"/>
    <property type="match status" value="1"/>
</dbReference>
<dbReference type="InterPro" id="IPR015421">
    <property type="entry name" value="PyrdxlP-dep_Trfase_major"/>
</dbReference>
<dbReference type="GO" id="GO:0030170">
    <property type="term" value="F:pyridoxal phosphate binding"/>
    <property type="evidence" value="ECO:0007669"/>
    <property type="project" value="InterPro"/>
</dbReference>
<keyword evidence="2 3" id="KW-0663">Pyridoxal phosphate</keyword>
<sequence>MKTPIHKITAGQELYDKAKRLIVGATGLFGFRQELRAPQQWPPYAVRAQGCEVTDLDGQTYVDMSQCGIGATALGYADPDVTEAVVRSVRNGSMCAMNPPEEVELAELLLELHPWARKIRFGRLGGETMTIAIRIARASTRRDKVAFCGYHGWHDWYLAANMPNQEGGMADRLGEWHLLPGLEPLGVPRGLAGTTIPFAYNQIEELKAIVDAHGSELAAIVVEPTRNFEPEPGFLEGARDLADHCGARLIFDEITISWKLSCGGSHLKYGVCPDMAVFAKSLGNGHPMAAILGSTETMGAFQDTFISSAYWSEGVGPTAALATVKKHMRIDVPAHLFRIGTRLQEGLAKLAEKHRVPWMFSCHPALLYFGIDHSKANALFTLWTIRMLERGFLAVAGMYPMLAHEDRHVDAYLKAADSVVAELGEAIREDDIEQRIGGLVKESGFHRLA</sequence>
<reference evidence="4 5" key="1">
    <citation type="submission" date="2018-06" db="EMBL/GenBank/DDBJ databases">
        <title>Draft Genome Sequence of a Novel Marine Bacterium Related to the Verrucomicrobia.</title>
        <authorList>
            <person name="Vosseberg J."/>
            <person name="Martijn J."/>
            <person name="Ettema T.J.G."/>
        </authorList>
    </citation>
    <scope>NUCLEOTIDE SEQUENCE [LARGE SCALE GENOMIC DNA]</scope>
    <source>
        <strain evidence="4">TARA_B100001123</strain>
    </source>
</reference>
<dbReference type="EC" id="2.6.1.111" evidence="4"/>
<dbReference type="Proteomes" id="UP000247465">
    <property type="component" value="Chromosome"/>
</dbReference>
<dbReference type="EMBL" id="CP029803">
    <property type="protein sequence ID" value="AWT60460.1"/>
    <property type="molecule type" value="Genomic_DNA"/>
</dbReference>
<name>A0A2Z4AMQ5_9BACT</name>
<dbReference type="AlphaFoldDB" id="A0A2Z4AMQ5"/>
<dbReference type="InterPro" id="IPR015424">
    <property type="entry name" value="PyrdxlP-dep_Trfase"/>
</dbReference>
<keyword evidence="4" id="KW-0032">Aminotransferase</keyword>
<dbReference type="GO" id="GO:0008483">
    <property type="term" value="F:transaminase activity"/>
    <property type="evidence" value="ECO:0007669"/>
    <property type="project" value="UniProtKB-KW"/>
</dbReference>
<dbReference type="PANTHER" id="PTHR43713">
    <property type="entry name" value="GLUTAMATE-1-SEMIALDEHYDE 2,1-AMINOMUTASE"/>
    <property type="match status" value="1"/>
</dbReference>
<protein>
    <submittedName>
        <fullName evidence="4">3-aminobutyryl-CoA aminotransferase</fullName>
        <ecNumber evidence="4">2.6.1.111</ecNumber>
    </submittedName>
</protein>
<evidence type="ECO:0000313" key="5">
    <source>
        <dbReference type="Proteomes" id="UP000247465"/>
    </source>
</evidence>
<proteinExistence type="inferred from homology"/>
<gene>
    <name evidence="4" type="primary">kat_1</name>
    <name evidence="4" type="ORF">DF168_01674</name>
</gene>
<dbReference type="Gene3D" id="3.90.1150.10">
    <property type="entry name" value="Aspartate Aminotransferase, domain 1"/>
    <property type="match status" value="1"/>
</dbReference>
<evidence type="ECO:0000313" key="4">
    <source>
        <dbReference type="EMBL" id="AWT60460.1"/>
    </source>
</evidence>
<dbReference type="PANTHER" id="PTHR43713:SF3">
    <property type="entry name" value="GLUTAMATE-1-SEMIALDEHYDE 2,1-AMINOMUTASE 1, CHLOROPLASTIC-RELATED"/>
    <property type="match status" value="1"/>
</dbReference>
<dbReference type="Gene3D" id="3.40.640.10">
    <property type="entry name" value="Type I PLP-dependent aspartate aminotransferase-like (Major domain)"/>
    <property type="match status" value="1"/>
</dbReference>
<organism evidence="4 5">
    <name type="scientific">Candidatus Moanibacter tarae</name>
    <dbReference type="NCBI Taxonomy" id="2200854"/>
    <lineage>
        <taxon>Bacteria</taxon>
        <taxon>Pseudomonadati</taxon>
        <taxon>Verrucomicrobiota</taxon>
        <taxon>Opitutia</taxon>
        <taxon>Puniceicoccales</taxon>
        <taxon>Puniceicoccales incertae sedis</taxon>
        <taxon>Candidatus Moanibacter</taxon>
    </lineage>
</organism>
<dbReference type="Pfam" id="PF00202">
    <property type="entry name" value="Aminotran_3"/>
    <property type="match status" value="1"/>
</dbReference>
<evidence type="ECO:0000256" key="2">
    <source>
        <dbReference type="ARBA" id="ARBA00022898"/>
    </source>
</evidence>